<evidence type="ECO:0000256" key="10">
    <source>
        <dbReference type="ARBA" id="ARBA00031323"/>
    </source>
</evidence>
<dbReference type="PANTHER" id="PTHR11579">
    <property type="entry name" value="PROTEIN-L-ISOASPARTATE O-METHYLTRANSFERASE"/>
    <property type="match status" value="1"/>
</dbReference>
<dbReference type="Gene3D" id="3.40.50.150">
    <property type="entry name" value="Vaccinia Virus protein VP39"/>
    <property type="match status" value="1"/>
</dbReference>
<keyword evidence="6 12" id="KW-0489">Methyltransferase</keyword>
<evidence type="ECO:0000256" key="1">
    <source>
        <dbReference type="ARBA" id="ARBA00004496"/>
    </source>
</evidence>
<comment type="caution">
    <text evidence="12">The sequence shown here is derived from an EMBL/GenBank/DDBJ whole genome shotgun (WGS) entry which is preliminary data.</text>
</comment>
<dbReference type="CDD" id="cd02440">
    <property type="entry name" value="AdoMet_MTases"/>
    <property type="match status" value="1"/>
</dbReference>
<dbReference type="AlphaFoldDB" id="A0A366EJY7"/>
<keyword evidence="13" id="KW-1185">Reference proteome</keyword>
<evidence type="ECO:0000256" key="11">
    <source>
        <dbReference type="ARBA" id="ARBA00031350"/>
    </source>
</evidence>
<accession>A0A366EJY7</accession>
<dbReference type="Pfam" id="PF01135">
    <property type="entry name" value="PCMT"/>
    <property type="match status" value="1"/>
</dbReference>
<evidence type="ECO:0000256" key="3">
    <source>
        <dbReference type="ARBA" id="ARBA00011890"/>
    </source>
</evidence>
<proteinExistence type="inferred from homology"/>
<dbReference type="Proteomes" id="UP000253529">
    <property type="component" value="Unassembled WGS sequence"/>
</dbReference>
<comment type="subcellular location">
    <subcellularLocation>
        <location evidence="1">Cytoplasm</location>
    </subcellularLocation>
</comment>
<organism evidence="12 13">
    <name type="scientific">Roseiarcus fermentans</name>
    <dbReference type="NCBI Taxonomy" id="1473586"/>
    <lineage>
        <taxon>Bacteria</taxon>
        <taxon>Pseudomonadati</taxon>
        <taxon>Pseudomonadota</taxon>
        <taxon>Alphaproteobacteria</taxon>
        <taxon>Hyphomicrobiales</taxon>
        <taxon>Roseiarcaceae</taxon>
        <taxon>Roseiarcus</taxon>
    </lineage>
</organism>
<keyword evidence="8" id="KW-0949">S-adenosyl-L-methionine</keyword>
<evidence type="ECO:0000256" key="8">
    <source>
        <dbReference type="ARBA" id="ARBA00022691"/>
    </source>
</evidence>
<evidence type="ECO:0000256" key="5">
    <source>
        <dbReference type="ARBA" id="ARBA00022490"/>
    </source>
</evidence>
<dbReference type="GO" id="GO:0004719">
    <property type="term" value="F:protein-L-isoaspartate (D-aspartate) O-methyltransferase activity"/>
    <property type="evidence" value="ECO:0007669"/>
    <property type="project" value="UniProtKB-EC"/>
</dbReference>
<dbReference type="GO" id="GO:0005737">
    <property type="term" value="C:cytoplasm"/>
    <property type="evidence" value="ECO:0007669"/>
    <property type="project" value="UniProtKB-SubCell"/>
</dbReference>
<sequence length="285" mass="31171">MGDDEIQKTRRWFAEELRLVARVRDDRLVQAFATVPRERFVGPPPLRILSPWDMSAYWTPPDSGPAAVYHNVLIAYDETRWLNNGLPSLWAFLLDKVEVARGERVLHLGTGMGYYTAILAELVGSEGDVVAVEIDELLAKAAHAALAPWPRVKVEHGDGSRGAYANFDVIVASAGATHPLPSWLDGLNPGGRLVFPMTSAGRGGGMLLARRIAPDRFDARFLCPASFYEFSGARDAGVGDRLGQAFARDRGAGVRSIRTDAHAEDERCWLHGQGWCLSGCASEET</sequence>
<keyword evidence="5" id="KW-0963">Cytoplasm</keyword>
<evidence type="ECO:0000256" key="2">
    <source>
        <dbReference type="ARBA" id="ARBA00005369"/>
    </source>
</evidence>
<evidence type="ECO:0000256" key="9">
    <source>
        <dbReference type="ARBA" id="ARBA00030757"/>
    </source>
</evidence>
<dbReference type="EC" id="2.1.1.77" evidence="3"/>
<reference evidence="12 13" key="1">
    <citation type="submission" date="2018-06" db="EMBL/GenBank/DDBJ databases">
        <title>Genomic Encyclopedia of Type Strains, Phase IV (KMG-IV): sequencing the most valuable type-strain genomes for metagenomic binning, comparative biology and taxonomic classification.</title>
        <authorList>
            <person name="Goeker M."/>
        </authorList>
    </citation>
    <scope>NUCLEOTIDE SEQUENCE [LARGE SCALE GENOMIC DNA]</scope>
    <source>
        <strain evidence="12 13">DSM 24875</strain>
    </source>
</reference>
<dbReference type="InterPro" id="IPR029063">
    <property type="entry name" value="SAM-dependent_MTases_sf"/>
</dbReference>
<comment type="similarity">
    <text evidence="2">Belongs to the methyltransferase superfamily. L-isoaspartyl/D-aspartyl protein methyltransferase family.</text>
</comment>
<dbReference type="EMBL" id="QNRK01000050">
    <property type="protein sequence ID" value="RBP02711.1"/>
    <property type="molecule type" value="Genomic_DNA"/>
</dbReference>
<dbReference type="RefSeq" id="WP_170153434.1">
    <property type="nucleotide sequence ID" value="NZ_QNRK01000050.1"/>
</dbReference>
<evidence type="ECO:0000256" key="7">
    <source>
        <dbReference type="ARBA" id="ARBA00022679"/>
    </source>
</evidence>
<evidence type="ECO:0000313" key="12">
    <source>
        <dbReference type="EMBL" id="RBP02711.1"/>
    </source>
</evidence>
<gene>
    <name evidence="12" type="ORF">DFR50_15044</name>
</gene>
<keyword evidence="7 12" id="KW-0808">Transferase</keyword>
<dbReference type="SUPFAM" id="SSF53335">
    <property type="entry name" value="S-adenosyl-L-methionine-dependent methyltransferases"/>
    <property type="match status" value="1"/>
</dbReference>
<dbReference type="InterPro" id="IPR000682">
    <property type="entry name" value="PCMT"/>
</dbReference>
<evidence type="ECO:0000313" key="13">
    <source>
        <dbReference type="Proteomes" id="UP000253529"/>
    </source>
</evidence>
<evidence type="ECO:0000256" key="4">
    <source>
        <dbReference type="ARBA" id="ARBA00013346"/>
    </source>
</evidence>
<dbReference type="PANTHER" id="PTHR11579:SF0">
    <property type="entry name" value="PROTEIN-L-ISOASPARTATE(D-ASPARTATE) O-METHYLTRANSFERASE"/>
    <property type="match status" value="1"/>
</dbReference>
<protein>
    <recommendedName>
        <fullName evidence="4">Protein-L-isoaspartate O-methyltransferase</fullName>
        <ecNumber evidence="3">2.1.1.77</ecNumber>
    </recommendedName>
    <alternativeName>
        <fullName evidence="11">L-isoaspartyl protein carboxyl methyltransferase</fullName>
    </alternativeName>
    <alternativeName>
        <fullName evidence="9">Protein L-isoaspartyl methyltransferase</fullName>
    </alternativeName>
    <alternativeName>
        <fullName evidence="10">Protein-beta-aspartate methyltransferase</fullName>
    </alternativeName>
</protein>
<dbReference type="GO" id="GO:0032259">
    <property type="term" value="P:methylation"/>
    <property type="evidence" value="ECO:0007669"/>
    <property type="project" value="UniProtKB-KW"/>
</dbReference>
<name>A0A366EJY7_9HYPH</name>
<evidence type="ECO:0000256" key="6">
    <source>
        <dbReference type="ARBA" id="ARBA00022603"/>
    </source>
</evidence>